<organism evidence="1 2">
    <name type="scientific">Streptomyces roseoverticillatus</name>
    <dbReference type="NCBI Taxonomy" id="66429"/>
    <lineage>
        <taxon>Bacteria</taxon>
        <taxon>Bacillati</taxon>
        <taxon>Actinomycetota</taxon>
        <taxon>Actinomycetes</taxon>
        <taxon>Kitasatosporales</taxon>
        <taxon>Streptomycetaceae</taxon>
        <taxon>Streptomyces</taxon>
    </lineage>
</organism>
<evidence type="ECO:0008006" key="3">
    <source>
        <dbReference type="Google" id="ProtNLM"/>
    </source>
</evidence>
<keyword evidence="2" id="KW-1185">Reference proteome</keyword>
<reference evidence="1 2" key="1">
    <citation type="submission" date="2024-06" db="EMBL/GenBank/DDBJ databases">
        <title>The Natural Products Discovery Center: Release of the First 8490 Sequenced Strains for Exploring Actinobacteria Biosynthetic Diversity.</title>
        <authorList>
            <person name="Kalkreuter E."/>
            <person name="Kautsar S.A."/>
            <person name="Yang D."/>
            <person name="Bader C.D."/>
            <person name="Teijaro C.N."/>
            <person name="Fluegel L."/>
            <person name="Davis C.M."/>
            <person name="Simpson J.R."/>
            <person name="Lauterbach L."/>
            <person name="Steele A.D."/>
            <person name="Gui C."/>
            <person name="Meng S."/>
            <person name="Li G."/>
            <person name="Viehrig K."/>
            <person name="Ye F."/>
            <person name="Su P."/>
            <person name="Kiefer A.F."/>
            <person name="Nichols A."/>
            <person name="Cepeda A.J."/>
            <person name="Yan W."/>
            <person name="Fan B."/>
            <person name="Jiang Y."/>
            <person name="Adhikari A."/>
            <person name="Zheng C.-J."/>
            <person name="Schuster L."/>
            <person name="Cowan T.M."/>
            <person name="Smanski M.J."/>
            <person name="Chevrette M.G."/>
            <person name="De Carvalho L.P.S."/>
            <person name="Shen B."/>
        </authorList>
    </citation>
    <scope>NUCLEOTIDE SEQUENCE [LARGE SCALE GENOMIC DNA]</scope>
    <source>
        <strain evidence="1 2">NPDC053791</strain>
    </source>
</reference>
<evidence type="ECO:0000313" key="2">
    <source>
        <dbReference type="Proteomes" id="UP001552479"/>
    </source>
</evidence>
<name>A0ABV3J389_9ACTN</name>
<sequence>MRALTERLGPLARIGLDAGARGVRTRHVIVDGHMVRIDWSAGPPVRRG</sequence>
<evidence type="ECO:0000313" key="1">
    <source>
        <dbReference type="EMBL" id="MEV4927153.1"/>
    </source>
</evidence>
<proteinExistence type="predicted"/>
<dbReference type="Proteomes" id="UP001552479">
    <property type="component" value="Unassembled WGS sequence"/>
</dbReference>
<dbReference type="RefSeq" id="WP_366090384.1">
    <property type="nucleotide sequence ID" value="NZ_JBFASG010000045.1"/>
</dbReference>
<gene>
    <name evidence="1" type="ORF">AB0L03_30815</name>
</gene>
<accession>A0ABV3J389</accession>
<protein>
    <recommendedName>
        <fullName evidence="3">Transposase</fullName>
    </recommendedName>
</protein>
<comment type="caution">
    <text evidence="1">The sequence shown here is derived from an EMBL/GenBank/DDBJ whole genome shotgun (WGS) entry which is preliminary data.</text>
</comment>
<dbReference type="EMBL" id="JBFASG010000045">
    <property type="protein sequence ID" value="MEV4927153.1"/>
    <property type="molecule type" value="Genomic_DNA"/>
</dbReference>